<dbReference type="OrthoDB" id="194364at2759"/>
<keyword evidence="1" id="KW-0175">Coiled coil</keyword>
<sequence length="123" mass="13466">MSHDDTETVLATAKDCAEGECTLDEIDGLVSLLKDQQKEASDRLKEIKDMIKSLETVNGSDDRSVDEIRETVRAIYRIFQLGDKASGNDYPALSKPMGWTGEVGSGPTTAYDALPPKPYKKSP</sequence>
<gene>
    <name evidence="3" type="ORF">PSNMU_V1.4_AUG-EV-PASAV3_0086340</name>
</gene>
<evidence type="ECO:0000313" key="4">
    <source>
        <dbReference type="Proteomes" id="UP000291116"/>
    </source>
</evidence>
<evidence type="ECO:0000313" key="3">
    <source>
        <dbReference type="EMBL" id="VEU41699.1"/>
    </source>
</evidence>
<feature type="coiled-coil region" evidence="1">
    <location>
        <begin position="30"/>
        <end position="57"/>
    </location>
</feature>
<evidence type="ECO:0000256" key="2">
    <source>
        <dbReference type="SAM" id="MobiDB-lite"/>
    </source>
</evidence>
<dbReference type="Proteomes" id="UP000291116">
    <property type="component" value="Unassembled WGS sequence"/>
</dbReference>
<organism evidence="3 4">
    <name type="scientific">Pseudo-nitzschia multistriata</name>
    <dbReference type="NCBI Taxonomy" id="183589"/>
    <lineage>
        <taxon>Eukaryota</taxon>
        <taxon>Sar</taxon>
        <taxon>Stramenopiles</taxon>
        <taxon>Ochrophyta</taxon>
        <taxon>Bacillariophyta</taxon>
        <taxon>Bacillariophyceae</taxon>
        <taxon>Bacillariophycidae</taxon>
        <taxon>Bacillariales</taxon>
        <taxon>Bacillariaceae</taxon>
        <taxon>Pseudo-nitzschia</taxon>
    </lineage>
</organism>
<keyword evidence="4" id="KW-1185">Reference proteome</keyword>
<reference evidence="3 4" key="1">
    <citation type="submission" date="2019-01" db="EMBL/GenBank/DDBJ databases">
        <authorList>
            <person name="Ferrante I. M."/>
        </authorList>
    </citation>
    <scope>NUCLEOTIDE SEQUENCE [LARGE SCALE GENOMIC DNA]</scope>
    <source>
        <strain evidence="3 4">B856</strain>
    </source>
</reference>
<proteinExistence type="predicted"/>
<dbReference type="EMBL" id="CAACVS010000376">
    <property type="protein sequence ID" value="VEU41699.1"/>
    <property type="molecule type" value="Genomic_DNA"/>
</dbReference>
<feature type="region of interest" description="Disordered" evidence="2">
    <location>
        <begin position="101"/>
        <end position="123"/>
    </location>
</feature>
<dbReference type="AlphaFoldDB" id="A0A448ZI27"/>
<protein>
    <submittedName>
        <fullName evidence="3">Uncharacterized protein</fullName>
    </submittedName>
</protein>
<name>A0A448ZI27_9STRA</name>
<accession>A0A448ZI27</accession>
<evidence type="ECO:0000256" key="1">
    <source>
        <dbReference type="SAM" id="Coils"/>
    </source>
</evidence>